<name>A0A0E9TSQ6_ANGAN</name>
<reference evidence="1" key="2">
    <citation type="journal article" date="2015" name="Fish Shellfish Immunol.">
        <title>Early steps in the European eel (Anguilla anguilla)-Vibrio vulnificus interaction in the gills: Role of the RtxA13 toxin.</title>
        <authorList>
            <person name="Callol A."/>
            <person name="Pajuelo D."/>
            <person name="Ebbesson L."/>
            <person name="Teles M."/>
            <person name="MacKenzie S."/>
            <person name="Amaro C."/>
        </authorList>
    </citation>
    <scope>NUCLEOTIDE SEQUENCE</scope>
</reference>
<dbReference type="EMBL" id="GBXM01052075">
    <property type="protein sequence ID" value="JAH56502.1"/>
    <property type="molecule type" value="Transcribed_RNA"/>
</dbReference>
<proteinExistence type="predicted"/>
<organism evidence="1">
    <name type="scientific">Anguilla anguilla</name>
    <name type="common">European freshwater eel</name>
    <name type="synonym">Muraena anguilla</name>
    <dbReference type="NCBI Taxonomy" id="7936"/>
    <lineage>
        <taxon>Eukaryota</taxon>
        <taxon>Metazoa</taxon>
        <taxon>Chordata</taxon>
        <taxon>Craniata</taxon>
        <taxon>Vertebrata</taxon>
        <taxon>Euteleostomi</taxon>
        <taxon>Actinopterygii</taxon>
        <taxon>Neopterygii</taxon>
        <taxon>Teleostei</taxon>
        <taxon>Anguilliformes</taxon>
        <taxon>Anguillidae</taxon>
        <taxon>Anguilla</taxon>
    </lineage>
</organism>
<accession>A0A0E9TSQ6</accession>
<protein>
    <submittedName>
        <fullName evidence="1">Uncharacterized protein</fullName>
    </submittedName>
</protein>
<evidence type="ECO:0000313" key="1">
    <source>
        <dbReference type="EMBL" id="JAH56502.1"/>
    </source>
</evidence>
<dbReference type="AlphaFoldDB" id="A0A0E9TSQ6"/>
<reference evidence="1" key="1">
    <citation type="submission" date="2014-11" db="EMBL/GenBank/DDBJ databases">
        <authorList>
            <person name="Amaro Gonzalez C."/>
        </authorList>
    </citation>
    <scope>NUCLEOTIDE SEQUENCE</scope>
</reference>
<sequence>MVVACIFSPMYIKVYHCCLIEARQ</sequence>